<dbReference type="EMBL" id="BBJU01000027">
    <property type="protein sequence ID" value="GAK72622.1"/>
    <property type="molecule type" value="Genomic_DNA"/>
</dbReference>
<comment type="caution">
    <text evidence="1">The sequence shown here is derived from an EMBL/GenBank/DDBJ whole genome shotgun (WGS) entry which is preliminary data.</text>
</comment>
<evidence type="ECO:0000313" key="1">
    <source>
        <dbReference type="EMBL" id="GAK72622.1"/>
    </source>
</evidence>
<organism evidence="1 2">
    <name type="scientific">Agrobacterium rubi TR3 = NBRC 13261</name>
    <dbReference type="NCBI Taxonomy" id="1368415"/>
    <lineage>
        <taxon>Bacteria</taxon>
        <taxon>Pseudomonadati</taxon>
        <taxon>Pseudomonadota</taxon>
        <taxon>Alphaproteobacteria</taxon>
        <taxon>Hyphomicrobiales</taxon>
        <taxon>Rhizobiaceae</taxon>
        <taxon>Rhizobium/Agrobacterium group</taxon>
        <taxon>Agrobacterium</taxon>
    </lineage>
</organism>
<sequence length="148" mass="17099">MTILFKTTITEDKAFAKIEEALNTGREYDGYFSVADDDGETPLSWGPSMSGEKFLANVREMLEVTWKAARFWVVYDRREDRGDPDAIAMRNAAFRITRGYNGVIVASLSLLGRKDALQDLELIFVCFKEDFQRRNFRIRFENKPITPQ</sequence>
<accession>A0A081D126</accession>
<proteinExistence type="predicted"/>
<dbReference type="OrthoDB" id="8419478at2"/>
<gene>
    <name evidence="1" type="ORF">RRU01S_27_00100</name>
</gene>
<protein>
    <submittedName>
        <fullName evidence="1">Uncharacterized protein</fullName>
    </submittedName>
</protein>
<dbReference type="RefSeq" id="WP_045232067.1">
    <property type="nucleotide sequence ID" value="NZ_BBJU01000027.1"/>
</dbReference>
<evidence type="ECO:0000313" key="2">
    <source>
        <dbReference type="Proteomes" id="UP000028701"/>
    </source>
</evidence>
<name>A0A081D126_9HYPH</name>
<dbReference type="eggNOG" id="ENOG5030P1Z">
    <property type="taxonomic scope" value="Bacteria"/>
</dbReference>
<dbReference type="AlphaFoldDB" id="A0A081D126"/>
<dbReference type="Proteomes" id="UP000028701">
    <property type="component" value="Unassembled WGS sequence"/>
</dbReference>
<reference evidence="1 2" key="1">
    <citation type="submission" date="2014-08" db="EMBL/GenBank/DDBJ databases">
        <title>Whole genome shotgun sequence of Rhizobium rubi NBRC 13261.</title>
        <authorList>
            <person name="Katano-Makiyama Y."/>
            <person name="Hosoyama A."/>
            <person name="Hashimoto M."/>
            <person name="Hosoyama Y."/>
            <person name="Noguchi M."/>
            <person name="Tsuchikane K."/>
            <person name="Uohara A."/>
            <person name="Ohji S."/>
            <person name="Ichikawa N."/>
            <person name="Kimura A."/>
            <person name="Yamazoe A."/>
            <person name="Fujita N."/>
        </authorList>
    </citation>
    <scope>NUCLEOTIDE SEQUENCE [LARGE SCALE GENOMIC DNA]</scope>
    <source>
        <strain evidence="1 2">NBRC 13261</strain>
    </source>
</reference>